<accession>A0ABT3SF21</accession>
<dbReference type="InterPro" id="IPR001753">
    <property type="entry name" value="Enoyl-CoA_hydra/iso"/>
</dbReference>
<dbReference type="CDD" id="cd06558">
    <property type="entry name" value="crotonase-like"/>
    <property type="match status" value="1"/>
</dbReference>
<dbReference type="RefSeq" id="WP_265997955.1">
    <property type="nucleotide sequence ID" value="NZ_JAPJDN010000012.1"/>
</dbReference>
<dbReference type="PANTHER" id="PTHR43802:SF1">
    <property type="entry name" value="IP11341P-RELATED"/>
    <property type="match status" value="1"/>
</dbReference>
<comment type="similarity">
    <text evidence="1">Belongs to the enoyl-CoA hydratase/isomerase family.</text>
</comment>
<keyword evidence="3" id="KW-1185">Reference proteome</keyword>
<comment type="caution">
    <text evidence="2">The sequence shown here is derived from an EMBL/GenBank/DDBJ whole genome shotgun (WGS) entry which is preliminary data.</text>
</comment>
<gene>
    <name evidence="2" type="ORF">ORI27_15535</name>
</gene>
<dbReference type="Pfam" id="PF00378">
    <property type="entry name" value="ECH_1"/>
    <property type="match status" value="1"/>
</dbReference>
<evidence type="ECO:0000256" key="1">
    <source>
        <dbReference type="ARBA" id="ARBA00005254"/>
    </source>
</evidence>
<organism evidence="2 3">
    <name type="scientific">Mycobacterium pinniadriaticum</name>
    <dbReference type="NCBI Taxonomy" id="2994102"/>
    <lineage>
        <taxon>Bacteria</taxon>
        <taxon>Bacillati</taxon>
        <taxon>Actinomycetota</taxon>
        <taxon>Actinomycetes</taxon>
        <taxon>Mycobacteriales</taxon>
        <taxon>Mycobacteriaceae</taxon>
        <taxon>Mycobacterium</taxon>
    </lineage>
</organism>
<dbReference type="PANTHER" id="PTHR43802">
    <property type="entry name" value="ENOYL-COA HYDRATASE"/>
    <property type="match status" value="1"/>
</dbReference>
<dbReference type="SUPFAM" id="SSF52096">
    <property type="entry name" value="ClpP/crotonase"/>
    <property type="match status" value="1"/>
</dbReference>
<evidence type="ECO:0000313" key="2">
    <source>
        <dbReference type="EMBL" id="MCX2938119.1"/>
    </source>
</evidence>
<proteinExistence type="inferred from homology"/>
<evidence type="ECO:0000313" key="3">
    <source>
        <dbReference type="Proteomes" id="UP001300745"/>
    </source>
</evidence>
<sequence>MTTVLKDYQHKYSSAELTRDGNGVLLVQFHTNGGSLIWSETAHRELAGLFGDVADDRDNRVVILTGKGPNFITETDNASLSDVGTPNGWDKIYFEGRRMLRNLLDIECPVIGALNGPVTEHCELILLSDVVLCSESATLKDGPHFANGLVPGDGINLLLPLVMGLNRARYFLLMGQRLSANEMLDVGIVSEVLPPSQLLARANEIAKLWAAKPSLTLKYTRTALVHTMRKLMIDQLGYGLALEGNALVAMGTENFEFLPQD</sequence>
<protein>
    <submittedName>
        <fullName evidence="2">Enoyl-CoA hydratase/isomerase family protein</fullName>
    </submittedName>
</protein>
<dbReference type="EMBL" id="JAPJDO010000012">
    <property type="protein sequence ID" value="MCX2938119.1"/>
    <property type="molecule type" value="Genomic_DNA"/>
</dbReference>
<name>A0ABT3SF21_9MYCO</name>
<dbReference type="Gene3D" id="3.90.226.10">
    <property type="entry name" value="2-enoyl-CoA Hydratase, Chain A, domain 1"/>
    <property type="match status" value="1"/>
</dbReference>
<dbReference type="Proteomes" id="UP001300745">
    <property type="component" value="Unassembled WGS sequence"/>
</dbReference>
<dbReference type="InterPro" id="IPR029045">
    <property type="entry name" value="ClpP/crotonase-like_dom_sf"/>
</dbReference>
<reference evidence="2 3" key="1">
    <citation type="submission" date="2022-11" db="EMBL/GenBank/DDBJ databases">
        <title>Mycobacterium sp. nov.</title>
        <authorList>
            <person name="Papic B."/>
            <person name="Spicic S."/>
            <person name="Duvnjak S."/>
        </authorList>
    </citation>
    <scope>NUCLEOTIDE SEQUENCE [LARGE SCALE GENOMIC DNA]</scope>
    <source>
        <strain evidence="2 3">CVI_P4</strain>
    </source>
</reference>